<keyword evidence="3" id="KW-0479">Metal-binding</keyword>
<evidence type="ECO:0000256" key="2">
    <source>
        <dbReference type="ARBA" id="ARBA00006787"/>
    </source>
</evidence>
<dbReference type="GO" id="GO:0010436">
    <property type="term" value="F:carotenoid dioxygenase activity"/>
    <property type="evidence" value="ECO:0007669"/>
    <property type="project" value="TreeGrafter"/>
</dbReference>
<dbReference type="Pfam" id="PF03055">
    <property type="entry name" value="RPE65"/>
    <property type="match status" value="1"/>
</dbReference>
<dbReference type="PANTHER" id="PTHR10543">
    <property type="entry name" value="BETA-CAROTENE DIOXYGENASE"/>
    <property type="match status" value="1"/>
</dbReference>
<protein>
    <recommendedName>
        <fullName evidence="7">Dioxygenase</fullName>
    </recommendedName>
</protein>
<evidence type="ECO:0008006" key="7">
    <source>
        <dbReference type="Google" id="ProtNLM"/>
    </source>
</evidence>
<dbReference type="EMBL" id="UINC01030802">
    <property type="protein sequence ID" value="SVB15782.1"/>
    <property type="molecule type" value="Genomic_DNA"/>
</dbReference>
<dbReference type="GO" id="GO:0046872">
    <property type="term" value="F:metal ion binding"/>
    <property type="evidence" value="ECO:0007669"/>
    <property type="project" value="UniProtKB-KW"/>
</dbReference>
<keyword evidence="4" id="KW-0560">Oxidoreductase</keyword>
<comment type="cofactor">
    <cofactor evidence="1">
        <name>Fe(2+)</name>
        <dbReference type="ChEBI" id="CHEBI:29033"/>
    </cofactor>
</comment>
<dbReference type="PROSITE" id="PS51257">
    <property type="entry name" value="PROKAR_LIPOPROTEIN"/>
    <property type="match status" value="1"/>
</dbReference>
<dbReference type="GO" id="GO:0016121">
    <property type="term" value="P:carotene catabolic process"/>
    <property type="evidence" value="ECO:0007669"/>
    <property type="project" value="TreeGrafter"/>
</dbReference>
<gene>
    <name evidence="6" type="ORF">METZ01_LOCUS168636</name>
</gene>
<organism evidence="6">
    <name type="scientific">marine metagenome</name>
    <dbReference type="NCBI Taxonomy" id="408172"/>
    <lineage>
        <taxon>unclassified sequences</taxon>
        <taxon>metagenomes</taxon>
        <taxon>ecological metagenomes</taxon>
    </lineage>
</organism>
<evidence type="ECO:0000256" key="4">
    <source>
        <dbReference type="ARBA" id="ARBA00023002"/>
    </source>
</evidence>
<sequence>MKRRDFLNYTGLGAAGLAASSVLSGCFESEPKVKFWQHGNFRPVAEEVTEAKLKVAGSIPLELSGLYVRNGTNSSSGTSEHFFGGDGMMHGVRLENGQAKWYRNRYVDTPVYRKETSGFGPPKPEDTTSAVSLLYHGGELMALGEFGYPYLINPDDLSTKGSFNYDGKLPGNMTAHPRIDPITGELLFFGYDVKEPYMTYMRADANGKMLQVEPITMSGPSMVHDFAVTDEYVVFMEMQVVFSWFSAVSGSGLPFKWDDNAPCRFGVMPRTGTDADVKWFDVPSCFVFHIMNSFDRGDEVIVDAARYDHLWVKNSHDFFHPARLSRFSMNMKTGKASVERLHERAMEFPQVNRRHWTKDYRYGYSLAVDEVNDSPERIDQSETGIRKYDVVSGEVDNWLPGPNLTPGEAVFIPAKDVGGGEDEGYLASYVHDKNSDTSAFCLFDATAISAGPIAKVPLPVRVPVGFHGVWVPDSAVG</sequence>
<dbReference type="AlphaFoldDB" id="A0A382BQU6"/>
<dbReference type="PANTHER" id="PTHR10543:SF89">
    <property type="entry name" value="CAROTENOID 9,10(9',10')-CLEAVAGE DIOXYGENASE 1"/>
    <property type="match status" value="1"/>
</dbReference>
<proteinExistence type="inferred from homology"/>
<accession>A0A382BQU6</accession>
<name>A0A382BQU6_9ZZZZ</name>
<evidence type="ECO:0000313" key="6">
    <source>
        <dbReference type="EMBL" id="SVB15782.1"/>
    </source>
</evidence>
<keyword evidence="5" id="KW-0408">Iron</keyword>
<evidence type="ECO:0000256" key="5">
    <source>
        <dbReference type="ARBA" id="ARBA00023004"/>
    </source>
</evidence>
<dbReference type="InterPro" id="IPR004294">
    <property type="entry name" value="Carotenoid_Oase"/>
</dbReference>
<evidence type="ECO:0000256" key="3">
    <source>
        <dbReference type="ARBA" id="ARBA00022723"/>
    </source>
</evidence>
<evidence type="ECO:0000256" key="1">
    <source>
        <dbReference type="ARBA" id="ARBA00001954"/>
    </source>
</evidence>
<reference evidence="6" key="1">
    <citation type="submission" date="2018-05" db="EMBL/GenBank/DDBJ databases">
        <authorList>
            <person name="Lanie J.A."/>
            <person name="Ng W.-L."/>
            <person name="Kazmierczak K.M."/>
            <person name="Andrzejewski T.M."/>
            <person name="Davidsen T.M."/>
            <person name="Wayne K.J."/>
            <person name="Tettelin H."/>
            <person name="Glass J.I."/>
            <person name="Rusch D."/>
            <person name="Podicherti R."/>
            <person name="Tsui H.-C.T."/>
            <person name="Winkler M.E."/>
        </authorList>
    </citation>
    <scope>NUCLEOTIDE SEQUENCE</scope>
</reference>
<comment type="similarity">
    <text evidence="2">Belongs to the carotenoid oxygenase family.</text>
</comment>